<protein>
    <submittedName>
        <fullName evidence="5">AraC family transcriptional regulator</fullName>
    </submittedName>
</protein>
<dbReference type="SUPFAM" id="SSF46689">
    <property type="entry name" value="Homeodomain-like"/>
    <property type="match status" value="1"/>
</dbReference>
<keyword evidence="6" id="KW-1185">Reference proteome</keyword>
<sequence>MEAWMNTISPFVRKVKILKSSSLSGEWVDYDHVFTYIEQGEADFILNGVKYLVQEGDVLLMSPFMSHIIRTTSAAPVIQYIFHFDLYYDGERSAWTETGITMDKQRQIPEREMRLASLLPISHLRPADRIELKRSFLMMHKASLDERGNNALLMKAVCIELLFLFLKGQINSGSHEGKMTKGWVFIERTISFINGHYWDPQLDNASISKHAGISTNHLSFLFKEQLNITIHKYLMHVRIEQAKQRILEGGKTLTVIAREVGFSGIHLFSRAFKAMVGVTPSHFQASNSKLWK</sequence>
<dbReference type="InterPro" id="IPR003313">
    <property type="entry name" value="AraC-bd"/>
</dbReference>
<dbReference type="Gene3D" id="1.10.10.60">
    <property type="entry name" value="Homeodomain-like"/>
    <property type="match status" value="2"/>
</dbReference>
<dbReference type="Proteomes" id="UP001519887">
    <property type="component" value="Unassembled WGS sequence"/>
</dbReference>
<evidence type="ECO:0000256" key="2">
    <source>
        <dbReference type="ARBA" id="ARBA00023125"/>
    </source>
</evidence>
<dbReference type="Pfam" id="PF02311">
    <property type="entry name" value="AraC_binding"/>
    <property type="match status" value="1"/>
</dbReference>
<dbReference type="PANTHER" id="PTHR43280">
    <property type="entry name" value="ARAC-FAMILY TRANSCRIPTIONAL REGULATOR"/>
    <property type="match status" value="1"/>
</dbReference>
<organism evidence="5 6">
    <name type="scientific">Paenibacillus sepulcri</name>
    <dbReference type="NCBI Taxonomy" id="359917"/>
    <lineage>
        <taxon>Bacteria</taxon>
        <taxon>Bacillati</taxon>
        <taxon>Bacillota</taxon>
        <taxon>Bacilli</taxon>
        <taxon>Bacillales</taxon>
        <taxon>Paenibacillaceae</taxon>
        <taxon>Paenibacillus</taxon>
    </lineage>
</organism>
<evidence type="ECO:0000259" key="4">
    <source>
        <dbReference type="PROSITE" id="PS01124"/>
    </source>
</evidence>
<keyword evidence="2" id="KW-0238">DNA-binding</keyword>
<dbReference type="PROSITE" id="PS00041">
    <property type="entry name" value="HTH_ARAC_FAMILY_1"/>
    <property type="match status" value="1"/>
</dbReference>
<dbReference type="SMART" id="SM00342">
    <property type="entry name" value="HTH_ARAC"/>
    <property type="match status" value="1"/>
</dbReference>
<dbReference type="SUPFAM" id="SSF51215">
    <property type="entry name" value="Regulatory protein AraC"/>
    <property type="match status" value="1"/>
</dbReference>
<dbReference type="InterPro" id="IPR018060">
    <property type="entry name" value="HTH_AraC"/>
</dbReference>
<feature type="domain" description="HTH araC/xylS-type" evidence="4">
    <location>
        <begin position="187"/>
        <end position="286"/>
    </location>
</feature>
<gene>
    <name evidence="5" type="ORF">K0U00_04310</name>
</gene>
<evidence type="ECO:0000256" key="3">
    <source>
        <dbReference type="ARBA" id="ARBA00023163"/>
    </source>
</evidence>
<dbReference type="EMBL" id="JAHZIK010000054">
    <property type="protein sequence ID" value="MBW7453256.1"/>
    <property type="molecule type" value="Genomic_DNA"/>
</dbReference>
<dbReference type="Pfam" id="PF12833">
    <property type="entry name" value="HTH_18"/>
    <property type="match status" value="1"/>
</dbReference>
<evidence type="ECO:0000313" key="5">
    <source>
        <dbReference type="EMBL" id="MBW7453256.1"/>
    </source>
</evidence>
<name>A0ABS7BXP4_9BACL</name>
<comment type="caution">
    <text evidence="5">The sequence shown here is derived from an EMBL/GenBank/DDBJ whole genome shotgun (WGS) entry which is preliminary data.</text>
</comment>
<keyword evidence="3" id="KW-0804">Transcription</keyword>
<reference evidence="5 6" key="1">
    <citation type="submission" date="2021-07" db="EMBL/GenBank/DDBJ databases">
        <title>Paenibacillus radiodurans sp. nov., isolated from the southeastern edge of Tengger Desert.</title>
        <authorList>
            <person name="Zhang G."/>
        </authorList>
    </citation>
    <scope>NUCLEOTIDE SEQUENCE [LARGE SCALE GENOMIC DNA]</scope>
    <source>
        <strain evidence="5 6">CCM 7311</strain>
    </source>
</reference>
<dbReference type="PANTHER" id="PTHR43280:SF2">
    <property type="entry name" value="HTH-TYPE TRANSCRIPTIONAL REGULATOR EXSA"/>
    <property type="match status" value="1"/>
</dbReference>
<dbReference type="PROSITE" id="PS01124">
    <property type="entry name" value="HTH_ARAC_FAMILY_2"/>
    <property type="match status" value="1"/>
</dbReference>
<evidence type="ECO:0000313" key="6">
    <source>
        <dbReference type="Proteomes" id="UP001519887"/>
    </source>
</evidence>
<dbReference type="InterPro" id="IPR014710">
    <property type="entry name" value="RmlC-like_jellyroll"/>
</dbReference>
<dbReference type="InterPro" id="IPR037923">
    <property type="entry name" value="HTH-like"/>
</dbReference>
<dbReference type="InterPro" id="IPR018062">
    <property type="entry name" value="HTH_AraC-typ_CS"/>
</dbReference>
<accession>A0ABS7BXP4</accession>
<evidence type="ECO:0000256" key="1">
    <source>
        <dbReference type="ARBA" id="ARBA00023015"/>
    </source>
</evidence>
<dbReference type="InterPro" id="IPR009057">
    <property type="entry name" value="Homeodomain-like_sf"/>
</dbReference>
<dbReference type="RefSeq" id="WP_210044820.1">
    <property type="nucleotide sequence ID" value="NZ_JBHLVU010000029.1"/>
</dbReference>
<keyword evidence="1" id="KW-0805">Transcription regulation</keyword>
<proteinExistence type="predicted"/>
<dbReference type="Gene3D" id="2.60.120.10">
    <property type="entry name" value="Jelly Rolls"/>
    <property type="match status" value="1"/>
</dbReference>